<evidence type="ECO:0000313" key="14">
    <source>
        <dbReference type="Proteomes" id="UP000546701"/>
    </source>
</evidence>
<dbReference type="CDD" id="cd17574">
    <property type="entry name" value="REC_OmpR"/>
    <property type="match status" value="1"/>
</dbReference>
<feature type="domain" description="OmpR/PhoB-type" evidence="12">
    <location>
        <begin position="144"/>
        <end position="242"/>
    </location>
</feature>
<keyword evidence="6 10" id="KW-0238">DNA-binding</keyword>
<dbReference type="PROSITE" id="PS51755">
    <property type="entry name" value="OMPR_PHOB"/>
    <property type="match status" value="1"/>
</dbReference>
<dbReference type="AlphaFoldDB" id="A0A7W9F0W6"/>
<dbReference type="Pfam" id="PF00486">
    <property type="entry name" value="Trans_reg_C"/>
    <property type="match status" value="1"/>
</dbReference>
<evidence type="ECO:0000256" key="7">
    <source>
        <dbReference type="ARBA" id="ARBA00023163"/>
    </source>
</evidence>
<dbReference type="GO" id="GO:0000976">
    <property type="term" value="F:transcription cis-regulatory region binding"/>
    <property type="evidence" value="ECO:0007669"/>
    <property type="project" value="TreeGrafter"/>
</dbReference>
<dbReference type="InterPro" id="IPR016032">
    <property type="entry name" value="Sig_transdc_resp-reg_C-effctor"/>
</dbReference>
<dbReference type="PANTHER" id="PTHR48111:SF4">
    <property type="entry name" value="DNA-BINDING DUAL TRANSCRIPTIONAL REGULATOR OMPR"/>
    <property type="match status" value="1"/>
</dbReference>
<dbReference type="GO" id="GO:0006355">
    <property type="term" value="P:regulation of DNA-templated transcription"/>
    <property type="evidence" value="ECO:0007669"/>
    <property type="project" value="InterPro"/>
</dbReference>
<dbReference type="GO" id="GO:0032993">
    <property type="term" value="C:protein-DNA complex"/>
    <property type="evidence" value="ECO:0007669"/>
    <property type="project" value="TreeGrafter"/>
</dbReference>
<evidence type="ECO:0000256" key="1">
    <source>
        <dbReference type="ARBA" id="ARBA00004496"/>
    </source>
</evidence>
<dbReference type="PANTHER" id="PTHR48111">
    <property type="entry name" value="REGULATOR OF RPOS"/>
    <property type="match status" value="1"/>
</dbReference>
<evidence type="ECO:0000256" key="5">
    <source>
        <dbReference type="ARBA" id="ARBA00023015"/>
    </source>
</evidence>
<dbReference type="CDD" id="cd00383">
    <property type="entry name" value="trans_reg_C"/>
    <property type="match status" value="1"/>
</dbReference>
<dbReference type="GO" id="GO:0000156">
    <property type="term" value="F:phosphorelay response regulator activity"/>
    <property type="evidence" value="ECO:0007669"/>
    <property type="project" value="TreeGrafter"/>
</dbReference>
<dbReference type="InterPro" id="IPR039420">
    <property type="entry name" value="WalR-like"/>
</dbReference>
<protein>
    <recommendedName>
        <fullName evidence="8">Regulatory protein VirG</fullName>
    </recommendedName>
</protein>
<dbReference type="EMBL" id="JACIJR010000002">
    <property type="protein sequence ID" value="MBB5728673.1"/>
    <property type="molecule type" value="Genomic_DNA"/>
</dbReference>
<comment type="subcellular location">
    <subcellularLocation>
        <location evidence="1">Cytoplasm</location>
    </subcellularLocation>
</comment>
<dbReference type="PROSITE" id="PS50110">
    <property type="entry name" value="RESPONSE_REGULATORY"/>
    <property type="match status" value="1"/>
</dbReference>
<keyword evidence="14" id="KW-1185">Reference proteome</keyword>
<evidence type="ECO:0000256" key="2">
    <source>
        <dbReference type="ARBA" id="ARBA00022490"/>
    </source>
</evidence>
<comment type="caution">
    <text evidence="13">The sequence shown here is derived from an EMBL/GenBank/DDBJ whole genome shotgun (WGS) entry which is preliminary data.</text>
</comment>
<keyword evidence="2" id="KW-0963">Cytoplasm</keyword>
<evidence type="ECO:0000256" key="3">
    <source>
        <dbReference type="ARBA" id="ARBA00022553"/>
    </source>
</evidence>
<evidence type="ECO:0000259" key="12">
    <source>
        <dbReference type="PROSITE" id="PS51755"/>
    </source>
</evidence>
<evidence type="ECO:0000256" key="9">
    <source>
        <dbReference type="PROSITE-ProRule" id="PRU00169"/>
    </source>
</evidence>
<dbReference type="FunFam" id="1.10.10.10:FF:000099">
    <property type="entry name" value="Two-component system response regulator TorR"/>
    <property type="match status" value="1"/>
</dbReference>
<dbReference type="GO" id="GO:0005829">
    <property type="term" value="C:cytosol"/>
    <property type="evidence" value="ECO:0007669"/>
    <property type="project" value="TreeGrafter"/>
</dbReference>
<keyword evidence="5" id="KW-0805">Transcription regulation</keyword>
<dbReference type="Gene3D" id="3.40.50.2300">
    <property type="match status" value="1"/>
</dbReference>
<keyword evidence="3 9" id="KW-0597">Phosphoprotein</keyword>
<dbReference type="Gene3D" id="1.10.10.10">
    <property type="entry name" value="Winged helix-like DNA-binding domain superfamily/Winged helix DNA-binding domain"/>
    <property type="match status" value="1"/>
</dbReference>
<dbReference type="SUPFAM" id="SSF46894">
    <property type="entry name" value="C-terminal effector domain of the bipartite response regulators"/>
    <property type="match status" value="1"/>
</dbReference>
<dbReference type="InterPro" id="IPR011006">
    <property type="entry name" value="CheY-like_superfamily"/>
</dbReference>
<feature type="DNA-binding region" description="OmpR/PhoB-type" evidence="10">
    <location>
        <begin position="144"/>
        <end position="242"/>
    </location>
</feature>
<reference evidence="13 14" key="1">
    <citation type="submission" date="2020-08" db="EMBL/GenBank/DDBJ databases">
        <title>Genomic Encyclopedia of Type Strains, Phase IV (KMG-IV): sequencing the most valuable type-strain genomes for metagenomic binning, comparative biology and taxonomic classification.</title>
        <authorList>
            <person name="Goeker M."/>
        </authorList>
    </citation>
    <scope>NUCLEOTIDE SEQUENCE [LARGE SCALE GENOMIC DNA]</scope>
    <source>
        <strain evidence="13 14">DSM 103336</strain>
    </source>
</reference>
<dbReference type="SUPFAM" id="SSF52172">
    <property type="entry name" value="CheY-like"/>
    <property type="match status" value="1"/>
</dbReference>
<evidence type="ECO:0000256" key="8">
    <source>
        <dbReference type="ARBA" id="ARBA00067337"/>
    </source>
</evidence>
<evidence type="ECO:0000256" key="4">
    <source>
        <dbReference type="ARBA" id="ARBA00023012"/>
    </source>
</evidence>
<sequence length="247" mass="26916">MRTETMVGADSSAGADAQSVILIVDDDAEIRTLLAEHLASRGYRARTCKDAGEMDAALARETVDLILLDVMMPGEDGLSACRRLADRGGPPVVLLSALGREHDRIKGLETGASHYLAKPCSAREVLATVRAALRSRGGASGAVGEAYVFDAWRIDIAAHELTDPDGVLVQLTDGEFALLRAMVERPRRVLSRDQLLQFARGPDSEAFDRAVDVQVSRLRRKLRCPGDELIRTVKNEGYLFVPHVRRG</sequence>
<evidence type="ECO:0000313" key="13">
    <source>
        <dbReference type="EMBL" id="MBB5728673.1"/>
    </source>
</evidence>
<dbReference type="InterPro" id="IPR036388">
    <property type="entry name" value="WH-like_DNA-bd_sf"/>
</dbReference>
<evidence type="ECO:0000256" key="10">
    <source>
        <dbReference type="PROSITE-ProRule" id="PRU01091"/>
    </source>
</evidence>
<proteinExistence type="predicted"/>
<name>A0A7W9F0W6_9SPHN</name>
<gene>
    <name evidence="13" type="ORF">FHS99_001143</name>
</gene>
<dbReference type="SMART" id="SM00862">
    <property type="entry name" value="Trans_reg_C"/>
    <property type="match status" value="1"/>
</dbReference>
<keyword evidence="7" id="KW-0804">Transcription</keyword>
<dbReference type="InterPro" id="IPR001789">
    <property type="entry name" value="Sig_transdc_resp-reg_receiver"/>
</dbReference>
<feature type="domain" description="Response regulatory" evidence="11">
    <location>
        <begin position="20"/>
        <end position="133"/>
    </location>
</feature>
<organism evidence="13 14">
    <name type="scientific">Sphingomonas prati</name>
    <dbReference type="NCBI Taxonomy" id="1843237"/>
    <lineage>
        <taxon>Bacteria</taxon>
        <taxon>Pseudomonadati</taxon>
        <taxon>Pseudomonadota</taxon>
        <taxon>Alphaproteobacteria</taxon>
        <taxon>Sphingomonadales</taxon>
        <taxon>Sphingomonadaceae</taxon>
        <taxon>Sphingomonas</taxon>
    </lineage>
</organism>
<dbReference type="SMART" id="SM00448">
    <property type="entry name" value="REC"/>
    <property type="match status" value="1"/>
</dbReference>
<dbReference type="InterPro" id="IPR001867">
    <property type="entry name" value="OmpR/PhoB-type_DNA-bd"/>
</dbReference>
<keyword evidence="4" id="KW-0902">Two-component regulatory system</keyword>
<dbReference type="Proteomes" id="UP000546701">
    <property type="component" value="Unassembled WGS sequence"/>
</dbReference>
<feature type="modified residue" description="4-aspartylphosphate" evidence="9">
    <location>
        <position position="69"/>
    </location>
</feature>
<dbReference type="Pfam" id="PF00072">
    <property type="entry name" value="Response_reg"/>
    <property type="match status" value="1"/>
</dbReference>
<evidence type="ECO:0000259" key="11">
    <source>
        <dbReference type="PROSITE" id="PS50110"/>
    </source>
</evidence>
<evidence type="ECO:0000256" key="6">
    <source>
        <dbReference type="ARBA" id="ARBA00023125"/>
    </source>
</evidence>
<accession>A0A7W9F0W6</accession>